<evidence type="ECO:0000313" key="7">
    <source>
        <dbReference type="Proteomes" id="UP000570823"/>
    </source>
</evidence>
<dbReference type="GO" id="GO:0003677">
    <property type="term" value="F:DNA binding"/>
    <property type="evidence" value="ECO:0007669"/>
    <property type="project" value="UniProtKB-KW"/>
</dbReference>
<reference evidence="6 7" key="1">
    <citation type="submission" date="2020-06" db="EMBL/GenBank/DDBJ databases">
        <title>Methanofollis fontis sp. nov., a methanogen isolated from marine sediments near a cold seep at Four-Way Closure Ridge offshore southwestern Taiwan.</title>
        <authorList>
            <person name="Chen S.-C."/>
            <person name="Teng N.-H."/>
            <person name="Lin Y.-S."/>
            <person name="Lai M.-C."/>
            <person name="Chen H.-H."/>
            <person name="Wang C.-C."/>
        </authorList>
    </citation>
    <scope>NUCLEOTIDE SEQUENCE [LARGE SCALE GENOMIC DNA]</scope>
    <source>
        <strain evidence="6 7">DSM 2702</strain>
    </source>
</reference>
<dbReference type="InterPro" id="IPR036421">
    <property type="entry name" value="Fe_dep_repressor_sf"/>
</dbReference>
<proteinExistence type="inferred from homology"/>
<evidence type="ECO:0000313" key="6">
    <source>
        <dbReference type="EMBL" id="NVO66978.1"/>
    </source>
</evidence>
<protein>
    <submittedName>
        <fullName evidence="6">Metal-dependent transcriptional regulator</fullName>
    </submittedName>
</protein>
<accession>A0A7K4HQ41</accession>
<dbReference type="OrthoDB" id="24735at2157"/>
<dbReference type="GO" id="GO:0003700">
    <property type="term" value="F:DNA-binding transcription factor activity"/>
    <property type="evidence" value="ECO:0007669"/>
    <property type="project" value="InterPro"/>
</dbReference>
<dbReference type="InterPro" id="IPR036388">
    <property type="entry name" value="WH-like_DNA-bd_sf"/>
</dbReference>
<dbReference type="InterPro" id="IPR022687">
    <property type="entry name" value="HTH_DTXR"/>
</dbReference>
<dbReference type="InterPro" id="IPR050536">
    <property type="entry name" value="DtxR_MntR_Metal-Reg"/>
</dbReference>
<dbReference type="InterPro" id="IPR036390">
    <property type="entry name" value="WH_DNA-bd_sf"/>
</dbReference>
<evidence type="ECO:0000256" key="2">
    <source>
        <dbReference type="ARBA" id="ARBA00023015"/>
    </source>
</evidence>
<dbReference type="AlphaFoldDB" id="A0A7K4HQ41"/>
<evidence type="ECO:0000256" key="1">
    <source>
        <dbReference type="ARBA" id="ARBA00007871"/>
    </source>
</evidence>
<organism evidence="6 7">
    <name type="scientific">Methanofollis tationis</name>
    <dbReference type="NCBI Taxonomy" id="81417"/>
    <lineage>
        <taxon>Archaea</taxon>
        <taxon>Methanobacteriati</taxon>
        <taxon>Methanobacteriota</taxon>
        <taxon>Stenosarchaea group</taxon>
        <taxon>Methanomicrobia</taxon>
        <taxon>Methanomicrobiales</taxon>
        <taxon>Methanomicrobiaceae</taxon>
        <taxon>Methanofollis</taxon>
    </lineage>
</organism>
<feature type="domain" description="HTH dtxR-type" evidence="5">
    <location>
        <begin position="9"/>
        <end position="67"/>
    </location>
</feature>
<evidence type="ECO:0000259" key="5">
    <source>
        <dbReference type="PROSITE" id="PS50944"/>
    </source>
</evidence>
<dbReference type="Pfam" id="PF02742">
    <property type="entry name" value="Fe_dep_repr_C"/>
    <property type="match status" value="1"/>
</dbReference>
<dbReference type="PROSITE" id="PS50944">
    <property type="entry name" value="HTH_DTXR"/>
    <property type="match status" value="1"/>
</dbReference>
<dbReference type="GO" id="GO:0046914">
    <property type="term" value="F:transition metal ion binding"/>
    <property type="evidence" value="ECO:0007669"/>
    <property type="project" value="InterPro"/>
</dbReference>
<dbReference type="SMART" id="SM00529">
    <property type="entry name" value="HTH_DTXR"/>
    <property type="match status" value="1"/>
</dbReference>
<comment type="caution">
    <text evidence="6">The sequence shown here is derived from an EMBL/GenBank/DDBJ whole genome shotgun (WGS) entry which is preliminary data.</text>
</comment>
<comment type="similarity">
    <text evidence="1">Belongs to the DtxR/MntR family.</text>
</comment>
<evidence type="ECO:0000256" key="4">
    <source>
        <dbReference type="ARBA" id="ARBA00023163"/>
    </source>
</evidence>
<dbReference type="PANTHER" id="PTHR33238:SF7">
    <property type="entry name" value="IRON-DEPENDENT TRANSCRIPTIONAL REGULATOR"/>
    <property type="match status" value="1"/>
</dbReference>
<sequence>MEEISGFELPGRKAEYLKIIGIMGGCARTNEIARRVGVAPSTATKMLLALADEGYLEHTPYHGVSLTAQGERYARFLVRRHRLLSLALSQFGLTPAEACREANMLEGRVSKDLVDRICASLGHPVQSVCGPIEHDLACCPDAG</sequence>
<keyword evidence="2" id="KW-0805">Transcription regulation</keyword>
<evidence type="ECO:0000256" key="3">
    <source>
        <dbReference type="ARBA" id="ARBA00023125"/>
    </source>
</evidence>
<dbReference type="RefSeq" id="WP_176788619.1">
    <property type="nucleotide sequence ID" value="NZ_JABXWR010000001.1"/>
</dbReference>
<dbReference type="GO" id="GO:0046983">
    <property type="term" value="F:protein dimerization activity"/>
    <property type="evidence" value="ECO:0007669"/>
    <property type="project" value="InterPro"/>
</dbReference>
<name>A0A7K4HQ41_9EURY</name>
<dbReference type="InterPro" id="IPR022689">
    <property type="entry name" value="Iron_dep_repressor"/>
</dbReference>
<dbReference type="SUPFAM" id="SSF46785">
    <property type="entry name" value="Winged helix' DNA-binding domain"/>
    <property type="match status" value="1"/>
</dbReference>
<keyword evidence="3" id="KW-0238">DNA-binding</keyword>
<dbReference type="Proteomes" id="UP000570823">
    <property type="component" value="Unassembled WGS sequence"/>
</dbReference>
<gene>
    <name evidence="6" type="ORF">HWN36_06570</name>
</gene>
<dbReference type="Pfam" id="PF01325">
    <property type="entry name" value="Fe_dep_repress"/>
    <property type="match status" value="1"/>
</dbReference>
<dbReference type="EMBL" id="JABXWR010000001">
    <property type="protein sequence ID" value="NVO66978.1"/>
    <property type="molecule type" value="Genomic_DNA"/>
</dbReference>
<dbReference type="Gene3D" id="1.10.10.10">
    <property type="entry name" value="Winged helix-like DNA-binding domain superfamily/Winged helix DNA-binding domain"/>
    <property type="match status" value="1"/>
</dbReference>
<keyword evidence="7" id="KW-1185">Reference proteome</keyword>
<dbReference type="PANTHER" id="PTHR33238">
    <property type="entry name" value="IRON (METAL) DEPENDENT REPRESSOR, DTXR FAMILY"/>
    <property type="match status" value="1"/>
</dbReference>
<keyword evidence="4" id="KW-0804">Transcription</keyword>
<dbReference type="InterPro" id="IPR001367">
    <property type="entry name" value="Fe_dep_repressor"/>
</dbReference>
<dbReference type="SUPFAM" id="SSF47979">
    <property type="entry name" value="Iron-dependent repressor protein, dimerization domain"/>
    <property type="match status" value="1"/>
</dbReference>